<dbReference type="EMBL" id="QWEY01000012">
    <property type="protein sequence ID" value="RGP35730.1"/>
    <property type="molecule type" value="Genomic_DNA"/>
</dbReference>
<dbReference type="AlphaFoldDB" id="A0A411YY80"/>
<reference evidence="1 2" key="1">
    <citation type="submission" date="2018-08" db="EMBL/GenBank/DDBJ databases">
        <title>Flavobacterium tibetense sp. nov., isolated from a wetland YonghuCo on Tibetan Plateau.</title>
        <authorList>
            <person name="Phurbu D."/>
            <person name="Lu H."/>
            <person name="Xing P."/>
        </authorList>
    </citation>
    <scope>NUCLEOTIDE SEQUENCE [LARGE SCALE GENOMIC DNA]</scope>
    <source>
        <strain evidence="1 2">DJC</strain>
    </source>
</reference>
<dbReference type="Proteomes" id="UP000284547">
    <property type="component" value="Unassembled WGS sequence"/>
</dbReference>
<name>A0A411YY80_9RHOB</name>
<comment type="caution">
    <text evidence="1">The sequence shown here is derived from an EMBL/GenBank/DDBJ whole genome shotgun (WGS) entry which is preliminary data.</text>
</comment>
<proteinExistence type="predicted"/>
<protein>
    <submittedName>
        <fullName evidence="1">DUF2163 domain-containing protein</fullName>
    </submittedName>
</protein>
<accession>A0A411YY80</accession>
<keyword evidence="2" id="KW-1185">Reference proteome</keyword>
<gene>
    <name evidence="1" type="ORF">D1012_18235</name>
</gene>
<sequence length="55" mass="5977">MNWQAVCQRILMRRSSIGEIRCGPHAFTVEVRALAPFPAARRPKSAPGSKATIAA</sequence>
<evidence type="ECO:0000313" key="2">
    <source>
        <dbReference type="Proteomes" id="UP000284547"/>
    </source>
</evidence>
<evidence type="ECO:0000313" key="1">
    <source>
        <dbReference type="EMBL" id="RGP35730.1"/>
    </source>
</evidence>
<organism evidence="1 2">
    <name type="scientific">Pseudotabrizicola alkalilacus</name>
    <dbReference type="NCBI Taxonomy" id="2305252"/>
    <lineage>
        <taxon>Bacteria</taxon>
        <taxon>Pseudomonadati</taxon>
        <taxon>Pseudomonadota</taxon>
        <taxon>Alphaproteobacteria</taxon>
        <taxon>Rhodobacterales</taxon>
        <taxon>Paracoccaceae</taxon>
        <taxon>Pseudotabrizicola</taxon>
    </lineage>
</organism>